<dbReference type="OrthoDB" id="68090at2759"/>
<feature type="region of interest" description="Disordered" evidence="2">
    <location>
        <begin position="1"/>
        <end position="192"/>
    </location>
</feature>
<dbReference type="GO" id="GO:0004866">
    <property type="term" value="F:endopeptidase inhibitor activity"/>
    <property type="evidence" value="ECO:0007669"/>
    <property type="project" value="InterPro"/>
</dbReference>
<organism evidence="3 4">
    <name type="scientific">Coemansia spiralis</name>
    <dbReference type="NCBI Taxonomy" id="417178"/>
    <lineage>
        <taxon>Eukaryota</taxon>
        <taxon>Fungi</taxon>
        <taxon>Fungi incertae sedis</taxon>
        <taxon>Zoopagomycota</taxon>
        <taxon>Kickxellomycotina</taxon>
        <taxon>Kickxellomycetes</taxon>
        <taxon>Kickxellales</taxon>
        <taxon>Kickxellaceae</taxon>
        <taxon>Coemansia</taxon>
    </lineage>
</organism>
<feature type="compositionally biased region" description="Gly residues" evidence="2">
    <location>
        <begin position="148"/>
        <end position="169"/>
    </location>
</feature>
<dbReference type="InterPro" id="IPR045128">
    <property type="entry name" value="PI31-like"/>
</dbReference>
<evidence type="ECO:0000256" key="1">
    <source>
        <dbReference type="ARBA" id="ARBA00006405"/>
    </source>
</evidence>
<sequence>MQKDKTMSERSDSREGASRPNDAQNQHQQQHQPQQQPRQPRQPYTEPVNDPTLERRARAHPLADVGRDDFSPLGPALNSGPGFSDRGGGMLVGPEHPMFGQGVGDDDDDDFAGFSPQGGPERLPPDAVPPGARFDPTTPFAPMPGIGRPSGRGQRGGRGGRGGLGGFPGGDPDPDAFMPPGGGGGGSWNGPF</sequence>
<dbReference type="GO" id="GO:0070628">
    <property type="term" value="F:proteasome binding"/>
    <property type="evidence" value="ECO:0007669"/>
    <property type="project" value="InterPro"/>
</dbReference>
<comment type="caution">
    <text evidence="3">The sequence shown here is derived from an EMBL/GenBank/DDBJ whole genome shotgun (WGS) entry which is preliminary data.</text>
</comment>
<dbReference type="GO" id="GO:0043161">
    <property type="term" value="P:proteasome-mediated ubiquitin-dependent protein catabolic process"/>
    <property type="evidence" value="ECO:0007669"/>
    <property type="project" value="InterPro"/>
</dbReference>
<reference evidence="3" key="1">
    <citation type="submission" date="2022-07" db="EMBL/GenBank/DDBJ databases">
        <title>Phylogenomic reconstructions and comparative analyses of Kickxellomycotina fungi.</title>
        <authorList>
            <person name="Reynolds N.K."/>
            <person name="Stajich J.E."/>
            <person name="Barry K."/>
            <person name="Grigoriev I.V."/>
            <person name="Crous P."/>
            <person name="Smith M.E."/>
        </authorList>
    </citation>
    <scope>NUCLEOTIDE SEQUENCE</scope>
    <source>
        <strain evidence="3">NRRL 3115</strain>
    </source>
</reference>
<evidence type="ECO:0008006" key="5">
    <source>
        <dbReference type="Google" id="ProtNLM"/>
    </source>
</evidence>
<proteinExistence type="inferred from homology"/>
<feature type="compositionally biased region" description="Low complexity" evidence="2">
    <location>
        <begin position="26"/>
        <end position="43"/>
    </location>
</feature>
<accession>A0A9W8G7W3</accession>
<evidence type="ECO:0000256" key="2">
    <source>
        <dbReference type="SAM" id="MobiDB-lite"/>
    </source>
</evidence>
<dbReference type="PANTHER" id="PTHR13266:SF1">
    <property type="entry name" value="PROTEASOME INHIBITOR PI31 SUBUNIT"/>
    <property type="match status" value="1"/>
</dbReference>
<dbReference type="EMBL" id="JANBTW010000027">
    <property type="protein sequence ID" value="KAJ2677866.1"/>
    <property type="molecule type" value="Genomic_DNA"/>
</dbReference>
<feature type="compositionally biased region" description="Basic and acidic residues" evidence="2">
    <location>
        <begin position="1"/>
        <end position="17"/>
    </location>
</feature>
<protein>
    <recommendedName>
        <fullName evidence="5">PI31 proteasome regulator C-terminal domain-containing protein</fullName>
    </recommendedName>
</protein>
<dbReference type="PANTHER" id="PTHR13266">
    <property type="entry name" value="PROTEASOME INHIBITOR"/>
    <property type="match status" value="1"/>
</dbReference>
<comment type="similarity">
    <text evidence="1">Belongs to the proteasome inhibitor PI31 family.</text>
</comment>
<evidence type="ECO:0000313" key="3">
    <source>
        <dbReference type="EMBL" id="KAJ2677866.1"/>
    </source>
</evidence>
<dbReference type="Proteomes" id="UP001151518">
    <property type="component" value="Unassembled WGS sequence"/>
</dbReference>
<evidence type="ECO:0000313" key="4">
    <source>
        <dbReference type="Proteomes" id="UP001151518"/>
    </source>
</evidence>
<dbReference type="AlphaFoldDB" id="A0A9W8G7W3"/>
<gene>
    <name evidence="3" type="ORF">GGI25_002818</name>
</gene>
<name>A0A9W8G7W3_9FUNG</name>
<feature type="compositionally biased region" description="Gly residues" evidence="2">
    <location>
        <begin position="180"/>
        <end position="192"/>
    </location>
</feature>